<dbReference type="Proteomes" id="UP000287239">
    <property type="component" value="Unassembled WGS sequence"/>
</dbReference>
<evidence type="ECO:0000313" key="3">
    <source>
        <dbReference type="EMBL" id="RST97296.1"/>
    </source>
</evidence>
<feature type="region of interest" description="Disordered" evidence="1">
    <location>
        <begin position="44"/>
        <end position="69"/>
    </location>
</feature>
<keyword evidence="4" id="KW-1185">Reference proteome</keyword>
<dbReference type="GeneID" id="98567391"/>
<gene>
    <name evidence="3" type="ORF">CBF35_03345</name>
</gene>
<organism evidence="3 4">
    <name type="scientific">Vagococcus salmoninarum</name>
    <dbReference type="NCBI Taxonomy" id="2739"/>
    <lineage>
        <taxon>Bacteria</taxon>
        <taxon>Bacillati</taxon>
        <taxon>Bacillota</taxon>
        <taxon>Bacilli</taxon>
        <taxon>Lactobacillales</taxon>
        <taxon>Enterococcaceae</taxon>
        <taxon>Vagococcus</taxon>
    </lineage>
</organism>
<evidence type="ECO:0000256" key="1">
    <source>
        <dbReference type="SAM" id="MobiDB-lite"/>
    </source>
</evidence>
<reference evidence="3 4" key="1">
    <citation type="submission" date="2017-05" db="EMBL/GenBank/DDBJ databases">
        <title>Vagococcus spp. assemblies.</title>
        <authorList>
            <person name="Gulvik C.A."/>
        </authorList>
    </citation>
    <scope>NUCLEOTIDE SEQUENCE [LARGE SCALE GENOMIC DNA]</scope>
    <source>
        <strain evidence="3 4">NCFB 2777</strain>
    </source>
</reference>
<dbReference type="RefSeq" id="WP_126778565.1">
    <property type="nucleotide sequence ID" value="NZ_CAUQJP010000004.1"/>
</dbReference>
<evidence type="ECO:0000259" key="2">
    <source>
        <dbReference type="Pfam" id="PF13930"/>
    </source>
</evidence>
<feature type="compositionally biased region" description="Low complexity" evidence="1">
    <location>
        <begin position="46"/>
        <end position="60"/>
    </location>
</feature>
<protein>
    <submittedName>
        <fullName evidence="3">DNA-entry nuclease</fullName>
    </submittedName>
</protein>
<evidence type="ECO:0000313" key="4">
    <source>
        <dbReference type="Proteomes" id="UP000287239"/>
    </source>
</evidence>
<dbReference type="AlphaFoldDB" id="A0A429ZU79"/>
<dbReference type="OrthoDB" id="9783680at2"/>
<feature type="domain" description="Type VII secretion system protein EssD-like" evidence="2">
    <location>
        <begin position="84"/>
        <end position="214"/>
    </location>
</feature>
<dbReference type="Gene3D" id="3.40.570.10">
    <property type="entry name" value="Extracellular Endonuclease, subunit A"/>
    <property type="match status" value="1"/>
</dbReference>
<dbReference type="InterPro" id="IPR044929">
    <property type="entry name" value="DNA/RNA_non-sp_Endonuclease_sf"/>
</dbReference>
<dbReference type="InterPro" id="IPR044927">
    <property type="entry name" value="Endonuclea_NS_2"/>
</dbReference>
<proteinExistence type="predicted"/>
<dbReference type="Pfam" id="PF13930">
    <property type="entry name" value="Endonuclea_NS_2"/>
    <property type="match status" value="1"/>
</dbReference>
<comment type="caution">
    <text evidence="3">The sequence shown here is derived from an EMBL/GenBank/DDBJ whole genome shotgun (WGS) entry which is preliminary data.</text>
</comment>
<name>A0A429ZU79_9ENTE</name>
<sequence length="231" mass="25297">MAKKRNSKAKLNPTIATIGILVLLLLGSLGVQVPEIIQDYFGVDGPKTTQQTPQNKPNQTAEPELGENPGIIDHGLATFTKEELIDSSTGWVTYHKLDSLERATGGDALIKKKMINTGTKANRDVKPPGFISGLEPYGHSRGHLIGRQFGGSGDSLQNLVTIYQDPVNSPLMTEYENMIRVAVDNGETVRYRVIPIYDDAKDLKPTEIHMQGQSVSDKGSINFNISILNLR</sequence>
<dbReference type="EMBL" id="NGJU01000003">
    <property type="protein sequence ID" value="RST97296.1"/>
    <property type="molecule type" value="Genomic_DNA"/>
</dbReference>
<accession>A0A429ZU79</accession>